<feature type="transmembrane region" description="Helical" evidence="1">
    <location>
        <begin position="258"/>
        <end position="280"/>
    </location>
</feature>
<evidence type="ECO:0000256" key="2">
    <source>
        <dbReference type="SAM" id="SignalP"/>
    </source>
</evidence>
<accession>A0ABS7PBJ8</accession>
<dbReference type="RefSeq" id="WP_222824035.1">
    <property type="nucleotide sequence ID" value="NZ_JAHWXP010000001.1"/>
</dbReference>
<name>A0ABS7PBJ8_9SPHN</name>
<keyword evidence="1" id="KW-0812">Transmembrane</keyword>
<evidence type="ECO:0000256" key="1">
    <source>
        <dbReference type="SAM" id="Phobius"/>
    </source>
</evidence>
<feature type="signal peptide" evidence="2">
    <location>
        <begin position="1"/>
        <end position="25"/>
    </location>
</feature>
<organism evidence="4 5">
    <name type="scientific">Alteriqipengyuania abyssalis</name>
    <dbReference type="NCBI Taxonomy" id="2860200"/>
    <lineage>
        <taxon>Bacteria</taxon>
        <taxon>Pseudomonadati</taxon>
        <taxon>Pseudomonadota</taxon>
        <taxon>Alphaproteobacteria</taxon>
        <taxon>Sphingomonadales</taxon>
        <taxon>Erythrobacteraceae</taxon>
        <taxon>Alteriqipengyuania</taxon>
    </lineage>
</organism>
<protein>
    <submittedName>
        <fullName evidence="4">DUF4349 domain-containing protein</fullName>
    </submittedName>
</protein>
<keyword evidence="1" id="KW-1133">Transmembrane helix</keyword>
<sequence>MAFRSSLLLVSAAALALAACSDNSASETTEAVTTMDVAEADAMEAPLAESAAGEAISTPDIPAAAPKIAYVYSYGFRVERDAIAPLQERHADMCANLGPLTCQVRSMSQSGADDDYGYGELELSVAADKARDFGRKLAGAVEAEGGEQVSSTIEGEDLSKQIVDTEARLRSREVLRDRLMEVLRTRKGSVQELVEAERGVAQVNEEIDQARSWLQEMRGRVAYSRITVTYQSQGAGPGSFVEPIRRAVSSIGPVAGNVIGGLILLLTIFAPLGLIGYGLWRLFRWLRRREESTASKD</sequence>
<keyword evidence="5" id="KW-1185">Reference proteome</keyword>
<proteinExistence type="predicted"/>
<reference evidence="4 5" key="1">
    <citation type="submission" date="2021-07" db="EMBL/GenBank/DDBJ databases">
        <title>Alteriqipengyuania abyssalis NZ-12B nov, sp.nov isolated from deep sea sponge in pacific ocean.</title>
        <authorList>
            <person name="Tareen S."/>
            <person name="Wink J."/>
        </authorList>
    </citation>
    <scope>NUCLEOTIDE SEQUENCE [LARGE SCALE GENOMIC DNA]</scope>
    <source>
        <strain evidence="4 5">NZ-12B</strain>
    </source>
</reference>
<dbReference type="Proteomes" id="UP000759298">
    <property type="component" value="Unassembled WGS sequence"/>
</dbReference>
<feature type="chain" id="PRO_5046190040" evidence="2">
    <location>
        <begin position="26"/>
        <end position="297"/>
    </location>
</feature>
<dbReference type="Pfam" id="PF14257">
    <property type="entry name" value="DUF4349"/>
    <property type="match status" value="1"/>
</dbReference>
<dbReference type="PROSITE" id="PS51257">
    <property type="entry name" value="PROKAR_LIPOPROTEIN"/>
    <property type="match status" value="1"/>
</dbReference>
<dbReference type="EMBL" id="JAHWXP010000001">
    <property type="protein sequence ID" value="MBY8336371.1"/>
    <property type="molecule type" value="Genomic_DNA"/>
</dbReference>
<evidence type="ECO:0000313" key="5">
    <source>
        <dbReference type="Proteomes" id="UP000759298"/>
    </source>
</evidence>
<gene>
    <name evidence="4" type="ORF">KYN89_04860</name>
</gene>
<evidence type="ECO:0000259" key="3">
    <source>
        <dbReference type="Pfam" id="PF14257"/>
    </source>
</evidence>
<keyword evidence="2" id="KW-0732">Signal</keyword>
<evidence type="ECO:0000313" key="4">
    <source>
        <dbReference type="EMBL" id="MBY8336371.1"/>
    </source>
</evidence>
<comment type="caution">
    <text evidence="4">The sequence shown here is derived from an EMBL/GenBank/DDBJ whole genome shotgun (WGS) entry which is preliminary data.</text>
</comment>
<keyword evidence="1" id="KW-0472">Membrane</keyword>
<dbReference type="InterPro" id="IPR025645">
    <property type="entry name" value="DUF4349"/>
</dbReference>
<feature type="domain" description="DUF4349" evidence="3">
    <location>
        <begin position="67"/>
        <end position="280"/>
    </location>
</feature>